<keyword evidence="3" id="KW-1185">Reference proteome</keyword>
<dbReference type="PROSITE" id="PS51819">
    <property type="entry name" value="VOC"/>
    <property type="match status" value="1"/>
</dbReference>
<dbReference type="RefSeq" id="WP_099793875.1">
    <property type="nucleotide sequence ID" value="NZ_JBHLYV010000081.1"/>
</dbReference>
<protein>
    <submittedName>
        <fullName evidence="2">Glyoxalase</fullName>
    </submittedName>
</protein>
<dbReference type="Proteomes" id="UP000230390">
    <property type="component" value="Unassembled WGS sequence"/>
</dbReference>
<proteinExistence type="predicted"/>
<dbReference type="InterPro" id="IPR029068">
    <property type="entry name" value="Glyas_Bleomycin-R_OHBP_Dase"/>
</dbReference>
<gene>
    <name evidence="2" type="ORF">CR105_26490</name>
</gene>
<dbReference type="Pfam" id="PF00903">
    <property type="entry name" value="Glyoxalase"/>
    <property type="match status" value="1"/>
</dbReference>
<evidence type="ECO:0000313" key="3">
    <source>
        <dbReference type="Proteomes" id="UP000230390"/>
    </source>
</evidence>
<dbReference type="PANTHER" id="PTHR41294:SF1">
    <property type="entry name" value="CADMIUM-INDUCED PROTEIN CADI"/>
    <property type="match status" value="1"/>
</dbReference>
<evidence type="ECO:0000313" key="2">
    <source>
        <dbReference type="EMBL" id="PIL42017.1"/>
    </source>
</evidence>
<dbReference type="AlphaFoldDB" id="A0A2G8T7I4"/>
<dbReference type="OrthoDB" id="9793058at2"/>
<name>A0A2G8T7I4_9BURK</name>
<dbReference type="InterPro" id="IPR004360">
    <property type="entry name" value="Glyas_Fos-R_dOase_dom"/>
</dbReference>
<dbReference type="PANTHER" id="PTHR41294">
    <property type="entry name" value="CADMIUM-INDUCED PROTEIN CADI"/>
    <property type="match status" value="1"/>
</dbReference>
<dbReference type="EMBL" id="PDOC01000042">
    <property type="protein sequence ID" value="PIL42017.1"/>
    <property type="molecule type" value="Genomic_DNA"/>
</dbReference>
<comment type="caution">
    <text evidence="2">The sequence shown here is derived from an EMBL/GenBank/DDBJ whole genome shotgun (WGS) entry which is preliminary data.</text>
</comment>
<evidence type="ECO:0000259" key="1">
    <source>
        <dbReference type="PROSITE" id="PS51819"/>
    </source>
</evidence>
<accession>A0A2G8T7I4</accession>
<organism evidence="2 3">
    <name type="scientific">Massilia eurypsychrophila</name>
    <dbReference type="NCBI Taxonomy" id="1485217"/>
    <lineage>
        <taxon>Bacteria</taxon>
        <taxon>Pseudomonadati</taxon>
        <taxon>Pseudomonadota</taxon>
        <taxon>Betaproteobacteria</taxon>
        <taxon>Burkholderiales</taxon>
        <taxon>Oxalobacteraceae</taxon>
        <taxon>Telluria group</taxon>
        <taxon>Massilia</taxon>
    </lineage>
</organism>
<dbReference type="SUPFAM" id="SSF54593">
    <property type="entry name" value="Glyoxalase/Bleomycin resistance protein/Dihydroxybiphenyl dioxygenase"/>
    <property type="match status" value="1"/>
</dbReference>
<dbReference type="InterPro" id="IPR052393">
    <property type="entry name" value="Cadmium-induced_rsp"/>
</dbReference>
<sequence length="158" mass="17337">MNESTPFPHAQEFHLSLRVADLAKSTAFYAAILGVGPKDTTARYSTFIVPHLNLNFVLLVNDRGEPLDTYSLYHLGLGVAGKAQVIAAYHAALAQSAEIVKPSRTTWRGTPLHELWLRDPSGYLIEIYARLTSEELLEMPEGQEPTFLIAGTEPASAT</sequence>
<dbReference type="Gene3D" id="3.10.180.10">
    <property type="entry name" value="2,3-Dihydroxybiphenyl 1,2-Dioxygenase, domain 1"/>
    <property type="match status" value="1"/>
</dbReference>
<dbReference type="InterPro" id="IPR037523">
    <property type="entry name" value="VOC_core"/>
</dbReference>
<reference evidence="2 3" key="1">
    <citation type="submission" date="2017-10" db="EMBL/GenBank/DDBJ databases">
        <title>Massilia psychrophilum sp. nov., a novel purple-pigmented bacterium isolated from Tianshan glacier, Xinjiang Municipality, China.</title>
        <authorList>
            <person name="Wang H."/>
        </authorList>
    </citation>
    <scope>NUCLEOTIDE SEQUENCE [LARGE SCALE GENOMIC DNA]</scope>
    <source>
        <strain evidence="2 3">JCM 30074</strain>
    </source>
</reference>
<dbReference type="GO" id="GO:0046686">
    <property type="term" value="P:response to cadmium ion"/>
    <property type="evidence" value="ECO:0007669"/>
    <property type="project" value="TreeGrafter"/>
</dbReference>
<feature type="domain" description="VOC" evidence="1">
    <location>
        <begin position="11"/>
        <end position="130"/>
    </location>
</feature>